<dbReference type="SUPFAM" id="SSF55729">
    <property type="entry name" value="Acyl-CoA N-acyltransferases (Nat)"/>
    <property type="match status" value="1"/>
</dbReference>
<keyword evidence="2" id="KW-0808">Transferase</keyword>
<dbReference type="InterPro" id="IPR051016">
    <property type="entry name" value="Diverse_Substrate_AcTransf"/>
</dbReference>
<reference evidence="5 6" key="1">
    <citation type="submission" date="2024-01" db="EMBL/GenBank/DDBJ databases">
        <title>The genome of the rayed Mediterranean limpet Patella caerulea (Linnaeus, 1758).</title>
        <authorList>
            <person name="Anh-Thu Weber A."/>
            <person name="Halstead-Nussloch G."/>
        </authorList>
    </citation>
    <scope>NUCLEOTIDE SEQUENCE [LARGE SCALE GENOMIC DNA]</scope>
    <source>
        <strain evidence="5">AATW-2023a</strain>
        <tissue evidence="5">Whole specimen</tissue>
    </source>
</reference>
<dbReference type="GO" id="GO:0008080">
    <property type="term" value="F:N-acetyltransferase activity"/>
    <property type="evidence" value="ECO:0007669"/>
    <property type="project" value="TreeGrafter"/>
</dbReference>
<dbReference type="FunFam" id="3.40.630.30:FF:000064">
    <property type="entry name" value="GNAT family acetyltransferase"/>
    <property type="match status" value="1"/>
</dbReference>
<name>A0AAN8KGA0_PATCE</name>
<organism evidence="5 6">
    <name type="scientific">Patella caerulea</name>
    <name type="common">Rayed Mediterranean limpet</name>
    <dbReference type="NCBI Taxonomy" id="87958"/>
    <lineage>
        <taxon>Eukaryota</taxon>
        <taxon>Metazoa</taxon>
        <taxon>Spiralia</taxon>
        <taxon>Lophotrochozoa</taxon>
        <taxon>Mollusca</taxon>
        <taxon>Gastropoda</taxon>
        <taxon>Patellogastropoda</taxon>
        <taxon>Patelloidea</taxon>
        <taxon>Patellidae</taxon>
        <taxon>Patella</taxon>
    </lineage>
</organism>
<dbReference type="Gene3D" id="3.40.630.30">
    <property type="match status" value="1"/>
</dbReference>
<dbReference type="PANTHER" id="PTHR10545">
    <property type="entry name" value="DIAMINE N-ACETYLTRANSFERASE"/>
    <property type="match status" value="1"/>
</dbReference>
<evidence type="ECO:0000259" key="4">
    <source>
        <dbReference type="PROSITE" id="PS51186"/>
    </source>
</evidence>
<sequence length="189" mass="21367">MPALTGLLIDNLLSITSPEIGTDIYSLAGFKIRDAVSDDCEKIFRMCKDQAILHDWEHEITSSVDTFRKDGFGENPSFRCLVAKKLDSGEIIAYTLFTPFYVSWMGKCMYMVELHVTELERGKGVGRALVRRLAQVCLQEGCVRLQWDAMAWNDKAIKFYNKIGGKDTTVAFGGRRIFIMDKTDMENSG</sequence>
<dbReference type="AlphaFoldDB" id="A0AAN8KGA0"/>
<evidence type="ECO:0000313" key="6">
    <source>
        <dbReference type="Proteomes" id="UP001347796"/>
    </source>
</evidence>
<dbReference type="InterPro" id="IPR000182">
    <property type="entry name" value="GNAT_dom"/>
</dbReference>
<comment type="similarity">
    <text evidence="1">Belongs to the acetyltransferase family.</text>
</comment>
<proteinExistence type="inferred from homology"/>
<dbReference type="PANTHER" id="PTHR10545:SF29">
    <property type="entry name" value="GH14572P-RELATED"/>
    <property type="match status" value="1"/>
</dbReference>
<gene>
    <name evidence="5" type="ORF">SNE40_000098</name>
</gene>
<evidence type="ECO:0000313" key="5">
    <source>
        <dbReference type="EMBL" id="KAK6194468.1"/>
    </source>
</evidence>
<evidence type="ECO:0000256" key="2">
    <source>
        <dbReference type="ARBA" id="ARBA00022679"/>
    </source>
</evidence>
<dbReference type="Pfam" id="PF00583">
    <property type="entry name" value="Acetyltransf_1"/>
    <property type="match status" value="1"/>
</dbReference>
<dbReference type="Proteomes" id="UP001347796">
    <property type="component" value="Unassembled WGS sequence"/>
</dbReference>
<accession>A0AAN8KGA0</accession>
<evidence type="ECO:0000256" key="1">
    <source>
        <dbReference type="ARBA" id="ARBA00008694"/>
    </source>
</evidence>
<keyword evidence="6" id="KW-1185">Reference proteome</keyword>
<protein>
    <recommendedName>
        <fullName evidence="4">N-acetyltransferase domain-containing protein</fullName>
    </recommendedName>
</protein>
<comment type="caution">
    <text evidence="5">The sequence shown here is derived from an EMBL/GenBank/DDBJ whole genome shotgun (WGS) entry which is preliminary data.</text>
</comment>
<dbReference type="EMBL" id="JAZGQO010000001">
    <property type="protein sequence ID" value="KAK6194468.1"/>
    <property type="molecule type" value="Genomic_DNA"/>
</dbReference>
<keyword evidence="3" id="KW-0012">Acyltransferase</keyword>
<evidence type="ECO:0000256" key="3">
    <source>
        <dbReference type="ARBA" id="ARBA00023315"/>
    </source>
</evidence>
<dbReference type="InterPro" id="IPR016181">
    <property type="entry name" value="Acyl_CoA_acyltransferase"/>
</dbReference>
<dbReference type="PROSITE" id="PS51186">
    <property type="entry name" value="GNAT"/>
    <property type="match status" value="1"/>
</dbReference>
<feature type="domain" description="N-acetyltransferase" evidence="4">
    <location>
        <begin position="30"/>
        <end position="185"/>
    </location>
</feature>
<dbReference type="CDD" id="cd04301">
    <property type="entry name" value="NAT_SF"/>
    <property type="match status" value="1"/>
</dbReference>